<organism evidence="1 2">
    <name type="scientific">Niveispirillum lacus</name>
    <dbReference type="NCBI Taxonomy" id="1981099"/>
    <lineage>
        <taxon>Bacteria</taxon>
        <taxon>Pseudomonadati</taxon>
        <taxon>Pseudomonadota</taxon>
        <taxon>Alphaproteobacteria</taxon>
        <taxon>Rhodospirillales</taxon>
        <taxon>Azospirillaceae</taxon>
        <taxon>Niveispirillum</taxon>
    </lineage>
</organism>
<evidence type="ECO:0000313" key="1">
    <source>
        <dbReference type="EMBL" id="OYQ37724.1"/>
    </source>
</evidence>
<dbReference type="PANTHER" id="PTHR11669">
    <property type="entry name" value="REPLICATION FACTOR C / DNA POLYMERASE III GAMMA-TAU SUBUNIT"/>
    <property type="match status" value="1"/>
</dbReference>
<protein>
    <submittedName>
        <fullName evidence="1">DNA polymerase III subunit delta</fullName>
    </submittedName>
</protein>
<dbReference type="RefSeq" id="WP_094452732.1">
    <property type="nucleotide sequence ID" value="NZ_NOXU01000011.1"/>
</dbReference>
<keyword evidence="2" id="KW-1185">Reference proteome</keyword>
<sequence>MSGQPHEADDAFHPRRNTHLEGHAAAQQLLLDSWNSGRMHHAWLIGGPPGIGKATLAFRMARFVLTKGLPGEQEMGLFGPPPDPTSLIVDTDSPVCHRIASGGHADLLTVQRTWDEKRKRFKRDLPVDEIRKIAPFLRLTSAEGGWRVVIVDGADQLNISGQNAILKILEEPPAKALILMVADNVGAMLPTIRSRTRKLALEPLTETQVKGLLFRYLPDLEEAERTALARLSEGSIGRAMELHNAGGLTLYKAMLGVFDSLPRLDIIEAYAFIDATLRGGNEEANWVAVTDLIGWWLGRIARAGARGTVPPEVVPGEAALVHRLMQGSQRSGNLDRWVEVWENTNHMFAKAESANLDKRQTLMSVLSRIEAAAAG</sequence>
<dbReference type="NCBIfam" id="NF005677">
    <property type="entry name" value="PRK07471.1"/>
    <property type="match status" value="1"/>
</dbReference>
<dbReference type="GO" id="GO:0009360">
    <property type="term" value="C:DNA polymerase III complex"/>
    <property type="evidence" value="ECO:0007669"/>
    <property type="project" value="TreeGrafter"/>
</dbReference>
<dbReference type="PANTHER" id="PTHR11669:SF8">
    <property type="entry name" value="DNA POLYMERASE III SUBUNIT DELTA"/>
    <property type="match status" value="1"/>
</dbReference>
<dbReference type="InterPro" id="IPR050238">
    <property type="entry name" value="DNA_Rep/Repair_Clamp_Loader"/>
</dbReference>
<dbReference type="GO" id="GO:0006261">
    <property type="term" value="P:DNA-templated DNA replication"/>
    <property type="evidence" value="ECO:0007669"/>
    <property type="project" value="TreeGrafter"/>
</dbReference>
<dbReference type="Pfam" id="PF13177">
    <property type="entry name" value="DNA_pol3_delta2"/>
    <property type="match status" value="1"/>
</dbReference>
<dbReference type="OrthoDB" id="9811073at2"/>
<dbReference type="Proteomes" id="UP000216998">
    <property type="component" value="Unassembled WGS sequence"/>
</dbReference>
<name>A0A255ZA00_9PROT</name>
<dbReference type="Gene3D" id="3.40.50.300">
    <property type="entry name" value="P-loop containing nucleotide triphosphate hydrolases"/>
    <property type="match status" value="1"/>
</dbReference>
<proteinExistence type="predicted"/>
<reference evidence="1 2" key="1">
    <citation type="submission" date="2017-07" db="EMBL/GenBank/DDBJ databases">
        <title>Niveispirillum cyanobacteriorum sp. nov., isolated from cyanobacterial aggregates in a eutrophic lake.</title>
        <authorList>
            <person name="Cai H."/>
        </authorList>
    </citation>
    <scope>NUCLEOTIDE SEQUENCE [LARGE SCALE GENOMIC DNA]</scope>
    <source>
        <strain evidence="2">TH1-14</strain>
    </source>
</reference>
<evidence type="ECO:0000313" key="2">
    <source>
        <dbReference type="Proteomes" id="UP000216998"/>
    </source>
</evidence>
<dbReference type="AlphaFoldDB" id="A0A255ZA00"/>
<dbReference type="EMBL" id="NOXU01000011">
    <property type="protein sequence ID" value="OYQ37724.1"/>
    <property type="molecule type" value="Genomic_DNA"/>
</dbReference>
<gene>
    <name evidence="1" type="ORF">CHU95_00770</name>
</gene>
<comment type="caution">
    <text evidence="1">The sequence shown here is derived from an EMBL/GenBank/DDBJ whole genome shotgun (WGS) entry which is preliminary data.</text>
</comment>
<dbReference type="SUPFAM" id="SSF52540">
    <property type="entry name" value="P-loop containing nucleoside triphosphate hydrolases"/>
    <property type="match status" value="1"/>
</dbReference>
<dbReference type="InterPro" id="IPR027417">
    <property type="entry name" value="P-loop_NTPase"/>
</dbReference>
<accession>A0A255ZA00</accession>